<reference evidence="2 3" key="3">
    <citation type="journal article" date="2017" name="Mol. Plant Pathol.">
        <title>A gapless genome sequence of the fungus Botrytis cinerea.</title>
        <authorList>
            <person name="Van Kan J.A."/>
            <person name="Stassen J.H."/>
            <person name="Mosbach A."/>
            <person name="Van Der Lee T.A."/>
            <person name="Faino L."/>
            <person name="Farmer A.D."/>
            <person name="Papasotiriou D.G."/>
            <person name="Zhou S."/>
            <person name="Seidl M.F."/>
            <person name="Cottam E."/>
            <person name="Edel D."/>
            <person name="Hahn M."/>
            <person name="Schwartz D.C."/>
            <person name="Dietrich R.A."/>
            <person name="Widdison S."/>
            <person name="Scalliet G."/>
        </authorList>
    </citation>
    <scope>NUCLEOTIDE SEQUENCE [LARGE SCALE GENOMIC DNA]</scope>
    <source>
        <strain evidence="2 3">B05.10</strain>
    </source>
</reference>
<gene>
    <name evidence="2" type="ORF">BCIN_03g01790</name>
</gene>
<dbReference type="VEuPathDB" id="FungiDB:Bcin03g01790"/>
<dbReference type="AlphaFoldDB" id="A0A384JBC0"/>
<dbReference type="Proteomes" id="UP000001798">
    <property type="component" value="Chromosome 3"/>
</dbReference>
<keyword evidence="3" id="KW-1185">Reference proteome</keyword>
<dbReference type="KEGG" id="bfu:BCIN_03g01790"/>
<dbReference type="EMBL" id="CP009807">
    <property type="protein sequence ID" value="ATZ47899.1"/>
    <property type="molecule type" value="Genomic_DNA"/>
</dbReference>
<feature type="compositionally biased region" description="Basic and acidic residues" evidence="1">
    <location>
        <begin position="95"/>
        <end position="113"/>
    </location>
</feature>
<reference evidence="2 3" key="1">
    <citation type="journal article" date="2011" name="PLoS Genet.">
        <title>Genomic analysis of the necrotrophic fungal pathogens Sclerotinia sclerotiorum and Botrytis cinerea.</title>
        <authorList>
            <person name="Amselem J."/>
            <person name="Cuomo C.A."/>
            <person name="van Kan J.A."/>
            <person name="Viaud M."/>
            <person name="Benito E.P."/>
            <person name="Couloux A."/>
            <person name="Coutinho P.M."/>
            <person name="de Vries R.P."/>
            <person name="Dyer P.S."/>
            <person name="Fillinger S."/>
            <person name="Fournier E."/>
            <person name="Gout L."/>
            <person name="Hahn M."/>
            <person name="Kohn L."/>
            <person name="Lapalu N."/>
            <person name="Plummer K.M."/>
            <person name="Pradier J.M."/>
            <person name="Quevillon E."/>
            <person name="Sharon A."/>
            <person name="Simon A."/>
            <person name="ten Have A."/>
            <person name="Tudzynski B."/>
            <person name="Tudzynski P."/>
            <person name="Wincker P."/>
            <person name="Andrew M."/>
            <person name="Anthouard V."/>
            <person name="Beever R.E."/>
            <person name="Beffa R."/>
            <person name="Benoit I."/>
            <person name="Bouzid O."/>
            <person name="Brault B."/>
            <person name="Chen Z."/>
            <person name="Choquer M."/>
            <person name="Collemare J."/>
            <person name="Cotton P."/>
            <person name="Danchin E.G."/>
            <person name="Da Silva C."/>
            <person name="Gautier A."/>
            <person name="Giraud C."/>
            <person name="Giraud T."/>
            <person name="Gonzalez C."/>
            <person name="Grossetete S."/>
            <person name="Guldener U."/>
            <person name="Henrissat B."/>
            <person name="Howlett B.J."/>
            <person name="Kodira C."/>
            <person name="Kretschmer M."/>
            <person name="Lappartient A."/>
            <person name="Leroch M."/>
            <person name="Levis C."/>
            <person name="Mauceli E."/>
            <person name="Neuveglise C."/>
            <person name="Oeser B."/>
            <person name="Pearson M."/>
            <person name="Poulain J."/>
            <person name="Poussereau N."/>
            <person name="Quesneville H."/>
            <person name="Rascle C."/>
            <person name="Schumacher J."/>
            <person name="Segurens B."/>
            <person name="Sexton A."/>
            <person name="Silva E."/>
            <person name="Sirven C."/>
            <person name="Soanes D.M."/>
            <person name="Talbot N.J."/>
            <person name="Templeton M."/>
            <person name="Yandava C."/>
            <person name="Yarden O."/>
            <person name="Zeng Q."/>
            <person name="Rollins J.A."/>
            <person name="Lebrun M.H."/>
            <person name="Dickman M."/>
        </authorList>
    </citation>
    <scope>NUCLEOTIDE SEQUENCE [LARGE SCALE GENOMIC DNA]</scope>
    <source>
        <strain evidence="2 3">B05.10</strain>
    </source>
</reference>
<protein>
    <submittedName>
        <fullName evidence="2">Uncharacterized protein</fullName>
    </submittedName>
</protein>
<sequence length="414" mass="48745">MHTHTDRQIDTSELLILILNIVDTNMPIVPINVAMSEASFQPRGSGQRGSNDAKQGLLQETCYEKSSEKVHEKPAKESLVSKFKFSKSKPDLNTQEEKTEKEQEKESKKRIKENEKIEKEKKENERKMEKKIRAEERKISKEKLRETEKKIQEEKKILKEKIKIEKKEIENEISHIKTEYKRRNKRIEAEVEDFDRRCPKDEHQLVKDGQPLWEMLLRLDEECRYKDALAKHEKDNQIEQLKSKMKALDLQLSMPGEEVLQFPKWTTLDDIVKEQERERPGKSTQMEESVAQPRQPAQSDEEEPTKECTLPVVSQEVDHSMEDNPFYVPGEFKYQKMEEWDSDTCKEWIYDSNDDGLTGPELRHLLFQVKKMPPVCGKRMFGATEEEWAQWLGVHGLLTYDKLQKIAEVVKVDM</sequence>
<evidence type="ECO:0000256" key="1">
    <source>
        <dbReference type="SAM" id="MobiDB-lite"/>
    </source>
</evidence>
<dbReference type="RefSeq" id="XP_001559323.2">
    <property type="nucleotide sequence ID" value="XM_001559273.2"/>
</dbReference>
<dbReference type="GeneID" id="5439979"/>
<reference evidence="2 3" key="2">
    <citation type="journal article" date="2012" name="Eukaryot. Cell">
        <title>Genome update of Botrytis cinerea strains B05.10 and T4.</title>
        <authorList>
            <person name="Staats M."/>
            <person name="van Kan J.A."/>
        </authorList>
    </citation>
    <scope>NUCLEOTIDE SEQUENCE [LARGE SCALE GENOMIC DNA]</scope>
    <source>
        <strain evidence="2 3">B05.10</strain>
    </source>
</reference>
<dbReference type="OrthoDB" id="3545528at2759"/>
<feature type="compositionally biased region" description="Basic and acidic residues" evidence="1">
    <location>
        <begin position="65"/>
        <end position="76"/>
    </location>
</feature>
<organism evidence="2 3">
    <name type="scientific">Botryotinia fuckeliana (strain B05.10)</name>
    <name type="common">Noble rot fungus</name>
    <name type="synonym">Botrytis cinerea</name>
    <dbReference type="NCBI Taxonomy" id="332648"/>
    <lineage>
        <taxon>Eukaryota</taxon>
        <taxon>Fungi</taxon>
        <taxon>Dikarya</taxon>
        <taxon>Ascomycota</taxon>
        <taxon>Pezizomycotina</taxon>
        <taxon>Leotiomycetes</taxon>
        <taxon>Helotiales</taxon>
        <taxon>Sclerotiniaceae</taxon>
        <taxon>Botrytis</taxon>
    </lineage>
</organism>
<accession>A0A384JBC0</accession>
<name>A0A384JBC0_BOTFB</name>
<feature type="region of interest" description="Disordered" evidence="1">
    <location>
        <begin position="276"/>
        <end position="307"/>
    </location>
</feature>
<feature type="region of interest" description="Disordered" evidence="1">
    <location>
        <begin position="65"/>
        <end position="113"/>
    </location>
</feature>
<evidence type="ECO:0000313" key="3">
    <source>
        <dbReference type="Proteomes" id="UP000001798"/>
    </source>
</evidence>
<evidence type="ECO:0000313" key="2">
    <source>
        <dbReference type="EMBL" id="ATZ47899.1"/>
    </source>
</evidence>
<proteinExistence type="predicted"/>